<proteinExistence type="inferred from homology"/>
<evidence type="ECO:0000259" key="13">
    <source>
        <dbReference type="Pfam" id="PF00224"/>
    </source>
</evidence>
<comment type="catalytic activity">
    <reaction evidence="12">
        <text>pyruvate + ATP = phosphoenolpyruvate + ADP + H(+)</text>
        <dbReference type="Rhea" id="RHEA:18157"/>
        <dbReference type="ChEBI" id="CHEBI:15361"/>
        <dbReference type="ChEBI" id="CHEBI:15378"/>
        <dbReference type="ChEBI" id="CHEBI:30616"/>
        <dbReference type="ChEBI" id="CHEBI:58702"/>
        <dbReference type="ChEBI" id="CHEBI:456216"/>
        <dbReference type="EC" id="2.7.1.40"/>
    </reaction>
</comment>
<evidence type="ECO:0000256" key="4">
    <source>
        <dbReference type="ARBA" id="ARBA00022679"/>
    </source>
</evidence>
<evidence type="ECO:0000256" key="11">
    <source>
        <dbReference type="ARBA" id="ARBA00023317"/>
    </source>
</evidence>
<dbReference type="RefSeq" id="WP_007003656.1">
    <property type="nucleotide sequence ID" value="NZ_GG770778.1"/>
</dbReference>
<dbReference type="GO" id="GO:0004743">
    <property type="term" value="F:pyruvate kinase activity"/>
    <property type="evidence" value="ECO:0007669"/>
    <property type="project" value="UniProtKB-EC"/>
</dbReference>
<dbReference type="Gene3D" id="3.20.20.60">
    <property type="entry name" value="Phosphoenolpyruvate-binding domains"/>
    <property type="match status" value="1"/>
</dbReference>
<evidence type="ECO:0000256" key="5">
    <source>
        <dbReference type="ARBA" id="ARBA00022723"/>
    </source>
</evidence>
<evidence type="ECO:0000313" key="15">
    <source>
        <dbReference type="Proteomes" id="UP000005324"/>
    </source>
</evidence>
<evidence type="ECO:0000256" key="6">
    <source>
        <dbReference type="ARBA" id="ARBA00022741"/>
    </source>
</evidence>
<dbReference type="GO" id="GO:0030955">
    <property type="term" value="F:potassium ion binding"/>
    <property type="evidence" value="ECO:0007669"/>
    <property type="project" value="InterPro"/>
</dbReference>
<dbReference type="GO" id="GO:0005524">
    <property type="term" value="F:ATP binding"/>
    <property type="evidence" value="ECO:0007669"/>
    <property type="project" value="UniProtKB-KW"/>
</dbReference>
<dbReference type="AlphaFoldDB" id="D5RHN7"/>
<dbReference type="InterPro" id="IPR015806">
    <property type="entry name" value="Pyrv_Knase_insert_dom_sf"/>
</dbReference>
<keyword evidence="4 12" id="KW-0808">Transferase</keyword>
<evidence type="ECO:0000256" key="3">
    <source>
        <dbReference type="ARBA" id="ARBA00012142"/>
    </source>
</evidence>
<dbReference type="SUPFAM" id="SSF51621">
    <property type="entry name" value="Phosphoenolpyruvate/pyruvate domain"/>
    <property type="match status" value="1"/>
</dbReference>
<name>D5RHN7_9PROT</name>
<accession>D5RHN7</accession>
<keyword evidence="7 12" id="KW-0418">Kinase</keyword>
<evidence type="ECO:0000256" key="7">
    <source>
        <dbReference type="ARBA" id="ARBA00022777"/>
    </source>
</evidence>
<dbReference type="UniPathway" id="UPA00109">
    <property type="reaction ID" value="UER00188"/>
</dbReference>
<reference evidence="14 15" key="1">
    <citation type="submission" date="2010-04" db="EMBL/GenBank/DDBJ databases">
        <authorList>
            <person name="Qin X."/>
            <person name="Bachman B."/>
            <person name="Battles P."/>
            <person name="Bell A."/>
            <person name="Bess C."/>
            <person name="Bickham C."/>
            <person name="Chaboub L."/>
            <person name="Chen D."/>
            <person name="Coyle M."/>
            <person name="Deiros D.R."/>
            <person name="Dinh H."/>
            <person name="Forbes L."/>
            <person name="Fowler G."/>
            <person name="Francisco L."/>
            <person name="Fu Q."/>
            <person name="Gubbala S."/>
            <person name="Hale W."/>
            <person name="Han Y."/>
            <person name="Hemphill L."/>
            <person name="Highlander S.K."/>
            <person name="Hirani K."/>
            <person name="Hogues M."/>
            <person name="Jackson L."/>
            <person name="Jakkamsetti A."/>
            <person name="Javaid M."/>
            <person name="Jiang H."/>
            <person name="Korchina V."/>
            <person name="Kovar C."/>
            <person name="Lara F."/>
            <person name="Lee S."/>
            <person name="Mata R."/>
            <person name="Mathew T."/>
            <person name="Moen C."/>
            <person name="Morales K."/>
            <person name="Munidasa M."/>
            <person name="Nazareth L."/>
            <person name="Ngo R."/>
            <person name="Nguyen L."/>
            <person name="Okwuonu G."/>
            <person name="Ongeri F."/>
            <person name="Patil S."/>
            <person name="Petrosino J."/>
            <person name="Pham C."/>
            <person name="Pham P."/>
            <person name="Pu L.-L."/>
            <person name="Puazo M."/>
            <person name="Raj R."/>
            <person name="Reid J."/>
            <person name="Rouhana J."/>
            <person name="Saada N."/>
            <person name="Shang Y."/>
            <person name="Simmons D."/>
            <person name="Thornton R."/>
            <person name="Warren J."/>
            <person name="Weissenberger G."/>
            <person name="Zhang J."/>
            <person name="Zhang L."/>
            <person name="Zhou C."/>
            <person name="Zhu D."/>
            <person name="Muzny D."/>
            <person name="Worley K."/>
            <person name="Gibbs R."/>
        </authorList>
    </citation>
    <scope>NUCLEOTIDE SEQUENCE [LARGE SCALE GENOMIC DNA]</scope>
    <source>
        <strain evidence="14 15">ATCC 49957</strain>
    </source>
</reference>
<dbReference type="EC" id="2.7.1.40" evidence="3 12"/>
<evidence type="ECO:0000256" key="12">
    <source>
        <dbReference type="RuleBase" id="RU000504"/>
    </source>
</evidence>
<dbReference type="Pfam" id="PF00224">
    <property type="entry name" value="PK"/>
    <property type="match status" value="1"/>
</dbReference>
<protein>
    <recommendedName>
        <fullName evidence="3 12">Pyruvate kinase</fullName>
        <ecNumber evidence="3 12">2.7.1.40</ecNumber>
    </recommendedName>
</protein>
<comment type="similarity">
    <text evidence="2 12">Belongs to the pyruvate kinase family.</text>
</comment>
<dbReference type="Gene3D" id="2.40.33.10">
    <property type="entry name" value="PK beta-barrel domain-like"/>
    <property type="match status" value="1"/>
</dbReference>
<gene>
    <name evidence="14" type="ORF">HMPREF0731_0597</name>
</gene>
<dbReference type="InterPro" id="IPR011037">
    <property type="entry name" value="Pyrv_Knase-like_insert_dom_sf"/>
</dbReference>
<dbReference type="SUPFAM" id="SSF50800">
    <property type="entry name" value="PK beta-barrel domain-like"/>
    <property type="match status" value="1"/>
</dbReference>
<keyword evidence="15" id="KW-1185">Reference proteome</keyword>
<feature type="domain" description="Pyruvate kinase barrel" evidence="13">
    <location>
        <begin position="86"/>
        <end position="391"/>
    </location>
</feature>
<dbReference type="GO" id="GO:0000287">
    <property type="term" value="F:magnesium ion binding"/>
    <property type="evidence" value="ECO:0007669"/>
    <property type="project" value="InterPro"/>
</dbReference>
<keyword evidence="5" id="KW-0479">Metal-binding</keyword>
<keyword evidence="8" id="KW-0067">ATP-binding</keyword>
<comment type="caution">
    <text evidence="14">The sequence shown here is derived from an EMBL/GenBank/DDBJ whole genome shotgun (WGS) entry which is preliminary data.</text>
</comment>
<comment type="pathway">
    <text evidence="1 12">Carbohydrate degradation; glycolysis; pyruvate from D-glyceraldehyde 3-phosphate: step 5/5.</text>
</comment>
<evidence type="ECO:0000256" key="8">
    <source>
        <dbReference type="ARBA" id="ARBA00022840"/>
    </source>
</evidence>
<dbReference type="GO" id="GO:0016301">
    <property type="term" value="F:kinase activity"/>
    <property type="evidence" value="ECO:0007669"/>
    <property type="project" value="UniProtKB-KW"/>
</dbReference>
<dbReference type="InterPro" id="IPR015813">
    <property type="entry name" value="Pyrv/PenolPyrv_kinase-like_dom"/>
</dbReference>
<evidence type="ECO:0000256" key="9">
    <source>
        <dbReference type="ARBA" id="ARBA00022842"/>
    </source>
</evidence>
<evidence type="ECO:0000256" key="1">
    <source>
        <dbReference type="ARBA" id="ARBA00004997"/>
    </source>
</evidence>
<dbReference type="InterPro" id="IPR015793">
    <property type="entry name" value="Pyrv_Knase_brl"/>
</dbReference>
<keyword evidence="10 12" id="KW-0324">Glycolysis</keyword>
<dbReference type="InterPro" id="IPR001697">
    <property type="entry name" value="Pyr_Knase"/>
</dbReference>
<keyword evidence="11 14" id="KW-0670">Pyruvate</keyword>
<dbReference type="InterPro" id="IPR040442">
    <property type="entry name" value="Pyrv_kinase-like_dom_sf"/>
</dbReference>
<dbReference type="PRINTS" id="PR01050">
    <property type="entry name" value="PYRUVTKNASE"/>
</dbReference>
<dbReference type="EMBL" id="ADVL01000108">
    <property type="protein sequence ID" value="EFH13179.1"/>
    <property type="molecule type" value="Genomic_DNA"/>
</dbReference>
<dbReference type="OrthoDB" id="9812123at2"/>
<keyword evidence="6" id="KW-0547">Nucleotide-binding</keyword>
<dbReference type="PANTHER" id="PTHR11817">
    <property type="entry name" value="PYRUVATE KINASE"/>
    <property type="match status" value="1"/>
</dbReference>
<dbReference type="HOGENOM" id="CLU_015439_6_1_5"/>
<sequence>MPLGLSSLGRIEGRVLPGLQAVAASLAALSGRPGLPHPAPAEFFAGEQWLARNTRAVLGPPSPGRPVGLMVTCPSEAAEDPGFTLALAMRGVEALRINCAHDDATAWGRMIAHAEAAEAATGHRMRVIMDLAGPKIRTGAGLHPAERRRILAGEALAIVPPGGLAAVPPGLADFAIECSLAEVLRMVLPRQRVFIDDGRIGAVVEACEGWGLLARILSAPEDGARLKPEKGLNFPDTELHCAALTDKDRADLDFVARHADGIGYSFVQSAGDVQALQAELAARRPQDWRQLALVLKIETVRAVHALPGIVVQAAGQQPAAIMIARGDLAVEIGFARLAEMQEEILWIGEAAHVPVIWATQVLEHLIRKGAPLRGEMTDAAMGGRAECIMLNKGPHLLQALDTLEPLLRRMGEHQRKKTPQLRALASW</sequence>
<keyword evidence="9 12" id="KW-0460">Magnesium</keyword>
<evidence type="ECO:0000256" key="2">
    <source>
        <dbReference type="ARBA" id="ARBA00008663"/>
    </source>
</evidence>
<evidence type="ECO:0000256" key="10">
    <source>
        <dbReference type="ARBA" id="ARBA00023152"/>
    </source>
</evidence>
<organism evidence="14 15">
    <name type="scientific">Pseudoroseomonas cervicalis ATCC 49957</name>
    <dbReference type="NCBI Taxonomy" id="525371"/>
    <lineage>
        <taxon>Bacteria</taxon>
        <taxon>Pseudomonadati</taxon>
        <taxon>Pseudomonadota</taxon>
        <taxon>Alphaproteobacteria</taxon>
        <taxon>Acetobacterales</taxon>
        <taxon>Roseomonadaceae</taxon>
        <taxon>Roseomonas</taxon>
    </lineage>
</organism>
<evidence type="ECO:0000313" key="14">
    <source>
        <dbReference type="EMBL" id="EFH13179.1"/>
    </source>
</evidence>
<dbReference type="Proteomes" id="UP000005324">
    <property type="component" value="Unassembled WGS sequence"/>
</dbReference>